<dbReference type="Proteomes" id="UP000646827">
    <property type="component" value="Unassembled WGS sequence"/>
</dbReference>
<gene>
    <name evidence="2" type="ORF">INT45_006234</name>
</gene>
<evidence type="ECO:0000256" key="1">
    <source>
        <dbReference type="SAM" id="MobiDB-lite"/>
    </source>
</evidence>
<accession>A0A8H7RWK5</accession>
<feature type="region of interest" description="Disordered" evidence="1">
    <location>
        <begin position="133"/>
        <end position="152"/>
    </location>
</feature>
<dbReference type="EMBL" id="JAEPRB010000259">
    <property type="protein sequence ID" value="KAG2217980.1"/>
    <property type="molecule type" value="Genomic_DNA"/>
</dbReference>
<reference evidence="2 3" key="1">
    <citation type="submission" date="2020-12" db="EMBL/GenBank/DDBJ databases">
        <title>Metabolic potential, ecology and presence of endohyphal bacteria is reflected in genomic diversity of Mucoromycotina.</title>
        <authorList>
            <person name="Muszewska A."/>
            <person name="Okrasinska A."/>
            <person name="Steczkiewicz K."/>
            <person name="Drgas O."/>
            <person name="Orlowska M."/>
            <person name="Perlinska-Lenart U."/>
            <person name="Aleksandrzak-Piekarczyk T."/>
            <person name="Szatraj K."/>
            <person name="Zielenkiewicz U."/>
            <person name="Pilsyk S."/>
            <person name="Malc E."/>
            <person name="Mieczkowski P."/>
            <person name="Kruszewska J.S."/>
            <person name="Biernat P."/>
            <person name="Pawlowska J."/>
        </authorList>
    </citation>
    <scope>NUCLEOTIDE SEQUENCE [LARGE SCALE GENOMIC DNA]</scope>
    <source>
        <strain evidence="2 3">CBS 142.35</strain>
    </source>
</reference>
<comment type="caution">
    <text evidence="2">The sequence shown here is derived from an EMBL/GenBank/DDBJ whole genome shotgun (WGS) entry which is preliminary data.</text>
</comment>
<keyword evidence="3" id="KW-1185">Reference proteome</keyword>
<protein>
    <submittedName>
        <fullName evidence="2">Uncharacterized protein</fullName>
    </submittedName>
</protein>
<organism evidence="2 3">
    <name type="scientific">Circinella minor</name>
    <dbReference type="NCBI Taxonomy" id="1195481"/>
    <lineage>
        <taxon>Eukaryota</taxon>
        <taxon>Fungi</taxon>
        <taxon>Fungi incertae sedis</taxon>
        <taxon>Mucoromycota</taxon>
        <taxon>Mucoromycotina</taxon>
        <taxon>Mucoromycetes</taxon>
        <taxon>Mucorales</taxon>
        <taxon>Lichtheimiaceae</taxon>
        <taxon>Circinella</taxon>
    </lineage>
</organism>
<dbReference type="OrthoDB" id="427974at2759"/>
<proteinExistence type="predicted"/>
<sequence>MLASDRSLWSGPVNVILDRWSHDNTKALALMLAQEKHHGINDKKTYYHTTQITMAIEQADESTHDHIQLLRNLFEIQQETQQRSSPLTDISIYVPVVMHMSLIENALIYYNGSSIENIILRDTNNTSTNDNVIEEDGNNSNHSNHANDHDDHAFDISPSIKQAVHQWLIKSKHALKNIEFPSFPLHCLPTSDLSRLESLTILAAKNLDAYQLRQDLPNLKYLTLHLQQAEHFSYVRPLLTNKGLYPWIESLTVICHDDLKLSLDQNELTESLMTIKGLSRVNAGWDMVAVDTL</sequence>
<dbReference type="AlphaFoldDB" id="A0A8H7RWK5"/>
<name>A0A8H7RWK5_9FUNG</name>
<evidence type="ECO:0000313" key="3">
    <source>
        <dbReference type="Proteomes" id="UP000646827"/>
    </source>
</evidence>
<evidence type="ECO:0000313" key="2">
    <source>
        <dbReference type="EMBL" id="KAG2217980.1"/>
    </source>
</evidence>